<proteinExistence type="predicted"/>
<evidence type="ECO:0000313" key="1">
    <source>
        <dbReference type="EMBL" id="MPL84284.1"/>
    </source>
</evidence>
<dbReference type="SUPFAM" id="SSF52833">
    <property type="entry name" value="Thioredoxin-like"/>
    <property type="match status" value="1"/>
</dbReference>
<organism evidence="1">
    <name type="scientific">bioreactor metagenome</name>
    <dbReference type="NCBI Taxonomy" id="1076179"/>
    <lineage>
        <taxon>unclassified sequences</taxon>
        <taxon>metagenomes</taxon>
        <taxon>ecological metagenomes</taxon>
    </lineage>
</organism>
<accession>A0A644UZA8</accession>
<gene>
    <name evidence="1" type="ORF">SDC9_30249</name>
</gene>
<dbReference type="Gene3D" id="3.40.30.10">
    <property type="entry name" value="Glutaredoxin"/>
    <property type="match status" value="1"/>
</dbReference>
<dbReference type="EMBL" id="VSSQ01000188">
    <property type="protein sequence ID" value="MPL84284.1"/>
    <property type="molecule type" value="Genomic_DNA"/>
</dbReference>
<comment type="caution">
    <text evidence="1">The sequence shown here is derived from an EMBL/GenBank/DDBJ whole genome shotgun (WGS) entry which is preliminary data.</text>
</comment>
<dbReference type="CDD" id="cd03064">
    <property type="entry name" value="TRX_Fd_NuoE"/>
    <property type="match status" value="1"/>
</dbReference>
<name>A0A644UZA8_9ZZZZ</name>
<dbReference type="InterPro" id="IPR042128">
    <property type="entry name" value="NuoE_dom"/>
</dbReference>
<dbReference type="Pfam" id="PF01257">
    <property type="entry name" value="2Fe-2S_thioredx"/>
    <property type="match status" value="1"/>
</dbReference>
<dbReference type="InterPro" id="IPR036249">
    <property type="entry name" value="Thioredoxin-like_sf"/>
</dbReference>
<protein>
    <submittedName>
        <fullName evidence="1">Uncharacterized protein</fullName>
    </submittedName>
</protein>
<reference evidence="1" key="1">
    <citation type="submission" date="2019-08" db="EMBL/GenBank/DDBJ databases">
        <authorList>
            <person name="Kucharzyk K."/>
            <person name="Murdoch R.W."/>
            <person name="Higgins S."/>
            <person name="Loffler F."/>
        </authorList>
    </citation>
    <scope>NUCLEOTIDE SEQUENCE</scope>
</reference>
<sequence>MHSLTIEICVGSACYLLGAQDLLEMIEGLPPAIRSKIDLRGASCLKACGKGPNLKINGELISDVTPEKLMEIIHNHCG</sequence>
<dbReference type="AlphaFoldDB" id="A0A644UZA8"/>